<dbReference type="Proteomes" id="UP000077521">
    <property type="component" value="Unassembled WGS sequence"/>
</dbReference>
<feature type="compositionally biased region" description="Low complexity" evidence="1">
    <location>
        <begin position="210"/>
        <end position="231"/>
    </location>
</feature>
<feature type="compositionally biased region" description="Pro residues" evidence="1">
    <location>
        <begin position="232"/>
        <end position="242"/>
    </location>
</feature>
<feature type="compositionally biased region" description="Pro residues" evidence="1">
    <location>
        <begin position="395"/>
        <end position="404"/>
    </location>
</feature>
<evidence type="ECO:0000313" key="3">
    <source>
        <dbReference type="Proteomes" id="UP000077521"/>
    </source>
</evidence>
<gene>
    <name evidence="2" type="ORF">A4X13_0g4424</name>
</gene>
<name>A0A177T858_9BASI</name>
<dbReference type="EMBL" id="LWDF02000290">
    <property type="protein sequence ID" value="KAE8250742.1"/>
    <property type="molecule type" value="Genomic_DNA"/>
</dbReference>
<feature type="compositionally biased region" description="Polar residues" evidence="1">
    <location>
        <begin position="439"/>
        <end position="471"/>
    </location>
</feature>
<evidence type="ECO:0000313" key="2">
    <source>
        <dbReference type="EMBL" id="KAE8250742.1"/>
    </source>
</evidence>
<feature type="compositionally biased region" description="Polar residues" evidence="1">
    <location>
        <begin position="408"/>
        <end position="418"/>
    </location>
</feature>
<feature type="region of interest" description="Disordered" evidence="1">
    <location>
        <begin position="574"/>
        <end position="627"/>
    </location>
</feature>
<dbReference type="AlphaFoldDB" id="A0A177T858"/>
<feature type="region of interest" description="Disordered" evidence="1">
    <location>
        <begin position="210"/>
        <end position="247"/>
    </location>
</feature>
<comment type="caution">
    <text evidence="2">The sequence shown here is derived from an EMBL/GenBank/DDBJ whole genome shotgun (WGS) entry which is preliminary data.</text>
</comment>
<protein>
    <recommendedName>
        <fullName evidence="4">FHA domain-containing protein</fullName>
    </recommendedName>
</protein>
<evidence type="ECO:0008006" key="4">
    <source>
        <dbReference type="Google" id="ProtNLM"/>
    </source>
</evidence>
<proteinExistence type="predicted"/>
<feature type="compositionally biased region" description="Low complexity" evidence="1">
    <location>
        <begin position="474"/>
        <end position="489"/>
    </location>
</feature>
<reference evidence="2" key="1">
    <citation type="submission" date="2016-04" db="EMBL/GenBank/DDBJ databases">
        <authorList>
            <person name="Nguyen H.D."/>
            <person name="Samba Siva P."/>
            <person name="Cullis J."/>
            <person name="Levesque C.A."/>
            <person name="Hambleton S."/>
        </authorList>
    </citation>
    <scope>NUCLEOTIDE SEQUENCE</scope>
    <source>
        <strain evidence="2">DAOMC 236416</strain>
    </source>
</reference>
<sequence>MVDSLQVLTLQPLESSLPPQSIAYLTTDSFSILLGGTYTSSRDGPVPRISAPCFRFDAPHLHREHSSISISCGKVTIAIRDEDGIIQLRGRELHSDESADLRADDTVDLGYFSEYQGCNAMELSIRVLITSTPPPFVLASTMISTTATTLDHLEALQVQTRRLHGELETTRRRLQDAVDAAAAHICTPLPQPRPYGTLIADLRVRATDDAACTPSASPSSTSTSFSSEHSPNPLPSPPPVSPCVPAATPVEDWSARASSSASALPILPQSHSPPDPIGVGFASSTNLGTDLGTGVGIVTPLPAPVSHSDASSLTPSGTLPVSSTEPTSVLNSVLAPVPLSPSTSASVSSYTSPSVSVSIPSSTSVLTSVLGSDSSPPCITSLSTISAARLDSPTTSPPRSPSPPSAQDAVSTSPSTSVLDLDPSSLPTSKLTLELEPALSSTRTTPHPYASSTSSPRTFPSASQSASTSVLRTAASSASPPHSQTSSSPLATAASMASAPFDCALRRVRSAWITARRRLNAAAMPGQTPSSLPSVADSRATCSLDVAMSRVWDEWVRTREEVFCGTRPLELDETGSVLAHTSPATRRSSSRRRSGPGSPLTPSDEARPPLSRRKSSRQAALSSPPAVPARAAFEPAYLSAAPSTWAVTRRPHDAAYFWRVLIDGVHDLLPWPFHTRYCAVDSSRTRFSTLAAPVLLFTFPA</sequence>
<feature type="compositionally biased region" description="Polar residues" evidence="1">
    <location>
        <begin position="308"/>
        <end position="325"/>
    </location>
</feature>
<organism evidence="2 3">
    <name type="scientific">Tilletia indica</name>
    <dbReference type="NCBI Taxonomy" id="43049"/>
    <lineage>
        <taxon>Eukaryota</taxon>
        <taxon>Fungi</taxon>
        <taxon>Dikarya</taxon>
        <taxon>Basidiomycota</taxon>
        <taxon>Ustilaginomycotina</taxon>
        <taxon>Exobasidiomycetes</taxon>
        <taxon>Tilletiales</taxon>
        <taxon>Tilletiaceae</taxon>
        <taxon>Tilletia</taxon>
    </lineage>
</organism>
<evidence type="ECO:0000256" key="1">
    <source>
        <dbReference type="SAM" id="MobiDB-lite"/>
    </source>
</evidence>
<accession>A0A177T858</accession>
<keyword evidence="3" id="KW-1185">Reference proteome</keyword>
<feature type="region of interest" description="Disordered" evidence="1">
    <location>
        <begin position="305"/>
        <end position="325"/>
    </location>
</feature>
<reference evidence="2" key="2">
    <citation type="journal article" date="2019" name="IMA Fungus">
        <title>Genome sequencing and comparison of five Tilletia species to identify candidate genes for the detection of regulated species infecting wheat.</title>
        <authorList>
            <person name="Nguyen H.D.T."/>
            <person name="Sultana T."/>
            <person name="Kesanakurti P."/>
            <person name="Hambleton S."/>
        </authorList>
    </citation>
    <scope>NUCLEOTIDE SEQUENCE</scope>
    <source>
        <strain evidence="2">DAOMC 236416</strain>
    </source>
</reference>
<feature type="region of interest" description="Disordered" evidence="1">
    <location>
        <begin position="389"/>
        <end position="491"/>
    </location>
</feature>